<dbReference type="HAMAP" id="MF_01420">
    <property type="entry name" value="HTH_type_WhiA"/>
    <property type="match status" value="1"/>
</dbReference>
<sequence length="335" mass="36751">MSLTLDVKNELACVVPASVKEAQAEVASILRFAGGLQRLRSGYLVYAELDHQASAQRLRKLIARYYKVETELIRLNQTTPERGERYMVRTLDSGNKLAVTGPSNLFARQSGLLNSKDEPVLGLPKPVIWGGRTVVGAAWRGAFLARGSLTAPERSYAMEVTCPSEQAAVALVGVAKSIDLTATHREARRSYRVVIRDGEAISKMLTRMGAKKTVALWDEQRSRRESRGTANRLANFDDANLRRSARAAVTNSAKVERAFEILGDDIPENLRQAGLLRLEHKHASLEELGQLATPPLTKDAIAGRIRRLLASADKVAHERGIADTSSVLTGEMLED</sequence>
<keyword evidence="3 4" id="KW-0131">Cell cycle</keyword>
<dbReference type="NCBIfam" id="TIGR00647">
    <property type="entry name" value="DNA_bind_WhiA"/>
    <property type="match status" value="1"/>
</dbReference>
<comment type="function">
    <text evidence="4">Involved in cell division and chromosome segregation.</text>
</comment>
<evidence type="ECO:0000259" key="6">
    <source>
        <dbReference type="Pfam" id="PF10298"/>
    </source>
</evidence>
<dbReference type="KEGG" id="agh:M3I41_04715"/>
<dbReference type="GO" id="GO:0051301">
    <property type="term" value="P:cell division"/>
    <property type="evidence" value="ECO:0007669"/>
    <property type="project" value="UniProtKB-UniRule"/>
</dbReference>
<evidence type="ECO:0000256" key="2">
    <source>
        <dbReference type="ARBA" id="ARBA00023125"/>
    </source>
</evidence>
<feature type="domain" description="WhiA LAGLIDADG-like" evidence="7">
    <location>
        <begin position="137"/>
        <end position="227"/>
    </location>
</feature>
<dbReference type="AlphaFoldDB" id="A0A9E7AEJ9"/>
<dbReference type="GO" id="GO:0043937">
    <property type="term" value="P:regulation of sporulation"/>
    <property type="evidence" value="ECO:0007669"/>
    <property type="project" value="InterPro"/>
</dbReference>
<dbReference type="Pfam" id="PF02650">
    <property type="entry name" value="HTH_WhiA"/>
    <property type="match status" value="1"/>
</dbReference>
<dbReference type="Gene3D" id="3.10.28.10">
    <property type="entry name" value="Homing endonucleases"/>
    <property type="match status" value="1"/>
</dbReference>
<evidence type="ECO:0000313" key="8">
    <source>
        <dbReference type="EMBL" id="UQF78925.1"/>
    </source>
</evidence>
<dbReference type="InterPro" id="IPR003802">
    <property type="entry name" value="Sporulation_regulator_WhiA"/>
</dbReference>
<dbReference type="PANTHER" id="PTHR37307:SF1">
    <property type="entry name" value="CELL DIVISION PROTEIN WHIA-RELATED"/>
    <property type="match status" value="1"/>
</dbReference>
<feature type="domain" description="Sporulation regulator WhiA C-terminal" evidence="5">
    <location>
        <begin position="230"/>
        <end position="309"/>
    </location>
</feature>
<evidence type="ECO:0000259" key="7">
    <source>
        <dbReference type="Pfam" id="PF14527"/>
    </source>
</evidence>
<dbReference type="Proteomes" id="UP000830236">
    <property type="component" value="Chromosome"/>
</dbReference>
<accession>A0A9E7AEJ9</accession>
<dbReference type="InterPro" id="IPR027434">
    <property type="entry name" value="Homing_endonucl"/>
</dbReference>
<dbReference type="EMBL" id="CP097095">
    <property type="protein sequence ID" value="UQF78925.1"/>
    <property type="molecule type" value="Genomic_DNA"/>
</dbReference>
<comment type="similarity">
    <text evidence="4">Belongs to the WhiA family.</text>
</comment>
<name>A0A9E7AEJ9_9ACTO</name>
<evidence type="ECO:0000256" key="1">
    <source>
        <dbReference type="ARBA" id="ARBA00022618"/>
    </source>
</evidence>
<organism evidence="8 9">
    <name type="scientific">Actinomyces graevenitzii</name>
    <dbReference type="NCBI Taxonomy" id="55565"/>
    <lineage>
        <taxon>Bacteria</taxon>
        <taxon>Bacillati</taxon>
        <taxon>Actinomycetota</taxon>
        <taxon>Actinomycetes</taxon>
        <taxon>Actinomycetales</taxon>
        <taxon>Actinomycetaceae</taxon>
        <taxon>Actinomyces</taxon>
    </lineage>
</organism>
<dbReference type="GO" id="GO:0003677">
    <property type="term" value="F:DNA binding"/>
    <property type="evidence" value="ECO:0007669"/>
    <property type="project" value="UniProtKB-UniRule"/>
</dbReference>
<evidence type="ECO:0000259" key="5">
    <source>
        <dbReference type="Pfam" id="PF02650"/>
    </source>
</evidence>
<dbReference type="InterPro" id="IPR023054">
    <property type="entry name" value="Sporulation_regulator_WhiA_C"/>
</dbReference>
<dbReference type="InterPro" id="IPR039518">
    <property type="entry name" value="WhiA_LAGLIDADG_dom"/>
</dbReference>
<gene>
    <name evidence="4 8" type="primary">whiA</name>
    <name evidence="8" type="ORF">M3I41_04715</name>
</gene>
<dbReference type="Pfam" id="PF14527">
    <property type="entry name" value="LAGLIDADG_WhiA"/>
    <property type="match status" value="1"/>
</dbReference>
<dbReference type="PANTHER" id="PTHR37307">
    <property type="entry name" value="CELL DIVISION PROTEIN WHIA-RELATED"/>
    <property type="match status" value="1"/>
</dbReference>
<evidence type="ECO:0000256" key="4">
    <source>
        <dbReference type="HAMAP-Rule" id="MF_01420"/>
    </source>
</evidence>
<keyword evidence="2 4" id="KW-0238">DNA-binding</keyword>
<dbReference type="Pfam" id="PF10298">
    <property type="entry name" value="WhiA_N"/>
    <property type="match status" value="1"/>
</dbReference>
<protein>
    <recommendedName>
        <fullName evidence="4">Probable cell division protein WhiA</fullName>
    </recommendedName>
</protein>
<keyword evidence="1 4" id="KW-0132">Cell division</keyword>
<dbReference type="InterPro" id="IPR018478">
    <property type="entry name" value="Sporu_reg_WhiA_N_dom"/>
</dbReference>
<evidence type="ECO:0000256" key="3">
    <source>
        <dbReference type="ARBA" id="ARBA00023306"/>
    </source>
</evidence>
<reference evidence="8" key="1">
    <citation type="submission" date="2022-05" db="EMBL/GenBank/DDBJ databases">
        <title>Using nanopore sequencing to obtain complete genomes from saliva samples.</title>
        <authorList>
            <person name="Baker J.L."/>
        </authorList>
    </citation>
    <scope>NUCLEOTIDE SEQUENCE</scope>
    <source>
        <strain evidence="8">JCVI-JB-Ag32</strain>
    </source>
</reference>
<feature type="domain" description="Sporulation transcription regulator WhiA N-terminal" evidence="6">
    <location>
        <begin position="20"/>
        <end position="98"/>
    </location>
</feature>
<evidence type="ECO:0000313" key="9">
    <source>
        <dbReference type="Proteomes" id="UP000830236"/>
    </source>
</evidence>
<proteinExistence type="inferred from homology"/>